<evidence type="ECO:0000313" key="1">
    <source>
        <dbReference type="EMBL" id="OGL38850.1"/>
    </source>
</evidence>
<sequence>MVIGYSNFRKTYISLFYIVKKQKPRSFLRFLKVVGVVVPDHLLVGFTTLVQARHRGRALQFIYHTETPGTPLTGIKVWLKFLERLKSR</sequence>
<dbReference type="AlphaFoldDB" id="A0A1F7RBW6"/>
<proteinExistence type="predicted"/>
<dbReference type="EMBL" id="MGDB01000133">
    <property type="protein sequence ID" value="OGL38850.1"/>
    <property type="molecule type" value="Genomic_DNA"/>
</dbReference>
<evidence type="ECO:0000313" key="2">
    <source>
        <dbReference type="Proteomes" id="UP000178526"/>
    </source>
</evidence>
<accession>A0A1F7RBW6</accession>
<reference evidence="1 2" key="1">
    <citation type="journal article" date="2016" name="Nat. Commun.">
        <title>Thousands of microbial genomes shed light on interconnected biogeochemical processes in an aquifer system.</title>
        <authorList>
            <person name="Anantharaman K."/>
            <person name="Brown C.T."/>
            <person name="Hug L.A."/>
            <person name="Sharon I."/>
            <person name="Castelle C.J."/>
            <person name="Probst A.J."/>
            <person name="Thomas B.C."/>
            <person name="Singh A."/>
            <person name="Wilkins M.J."/>
            <person name="Karaoz U."/>
            <person name="Brodie E.L."/>
            <person name="Williams K.H."/>
            <person name="Hubbard S.S."/>
            <person name="Banfield J.F."/>
        </authorList>
    </citation>
    <scope>NUCLEOTIDE SEQUENCE [LARGE SCALE GENOMIC DNA]</scope>
</reference>
<name>A0A1F7RBW6_9BACT</name>
<comment type="caution">
    <text evidence="1">The sequence shown here is derived from an EMBL/GenBank/DDBJ whole genome shotgun (WGS) entry which is preliminary data.</text>
</comment>
<dbReference type="Proteomes" id="UP000178526">
    <property type="component" value="Unassembled WGS sequence"/>
</dbReference>
<organism evidence="1 2">
    <name type="scientific">Candidatus Schekmanbacteria bacterium GWA2_38_11</name>
    <dbReference type="NCBI Taxonomy" id="1817876"/>
    <lineage>
        <taxon>Bacteria</taxon>
        <taxon>Candidatus Schekmaniibacteriota</taxon>
    </lineage>
</organism>
<gene>
    <name evidence="1" type="ORF">A2042_01770</name>
</gene>
<protein>
    <submittedName>
        <fullName evidence="1">Uncharacterized protein</fullName>
    </submittedName>
</protein>